<dbReference type="Proteomes" id="UP000475265">
    <property type="component" value="Unassembled WGS sequence"/>
</dbReference>
<dbReference type="InterPro" id="IPR009081">
    <property type="entry name" value="PP-bd_ACP"/>
</dbReference>
<dbReference type="InterPro" id="IPR045851">
    <property type="entry name" value="AMP-bd_C_sf"/>
</dbReference>
<evidence type="ECO:0000256" key="5">
    <source>
        <dbReference type="ARBA" id="ARBA00022598"/>
    </source>
</evidence>
<evidence type="ECO:0000313" key="8">
    <source>
        <dbReference type="Proteomes" id="UP000475265"/>
    </source>
</evidence>
<dbReference type="InterPro" id="IPR006162">
    <property type="entry name" value="Ppantetheine_attach_site"/>
</dbReference>
<dbReference type="FunFam" id="3.30.559.30:FF:000001">
    <property type="entry name" value="Non-ribosomal peptide synthetase"/>
    <property type="match status" value="1"/>
</dbReference>
<dbReference type="FunFam" id="3.40.50.980:FF:000002">
    <property type="entry name" value="Enterobactin synthetase component F"/>
    <property type="match status" value="1"/>
</dbReference>
<dbReference type="RefSeq" id="WP_163914709.1">
    <property type="nucleotide sequence ID" value="NZ_JAAAXX010000002.1"/>
</dbReference>
<feature type="domain" description="Carrier" evidence="6">
    <location>
        <begin position="2040"/>
        <end position="2114"/>
    </location>
</feature>
<name>A0A6L5BTU7_9PSED</name>
<dbReference type="GO" id="GO:0005737">
    <property type="term" value="C:cytoplasm"/>
    <property type="evidence" value="ECO:0007669"/>
    <property type="project" value="TreeGrafter"/>
</dbReference>
<sequence length="4950" mass="543880">MASSTDMALSNDLENDNQPHELASVQQGIWLDQMAHPELPYYNIGMVLEIKGRIDVQLLEKAIELIANRHDALRLSFSHEGGVARQSVLPSIEVKLDVVDFSEEDTAAGLAMAYVREAFRKPFDKLTGKLWEARLVRCGPERFYWLNRYHHLVTDGASVSLIGHAVSDAYNGLLAGDDNPPEGHSYISFLAEDRSYIESTRFERDRAFWHEKFAQLPPALLQQRVAVAGSGIAPSAQAQAMMPRALFDGLAQFASGHGMSLAHVLMTVLATYFCRTEGVDEIVIGMPVHNRTTARQKATVGMFSSLSPILLEVDPQASLLDLMQVVATQLRKCYRHQRFPIAELNRSLKLAQQGRRQLFDISLSFESLDGDIHFGGMPSEVFTLDNGYERTPLAIFVRDYHPNEDVYLDFNFNTAFFTLDEVQQLQQRILSMLETVIEHHALPVGHFPIMPAAERQQLLGEFNATERDYPQDLLIHELFEQQAARRPEANAVSDDSGQVLSYAELNRRSNQLAHRLIELGVGPDARVAVCLRRSPEMVIALLAILKAGGAYVPIDPDLPVSRREYMLDDSAPLAVLSSEALLATLPALNVPVLVLDRDTHDFPDTNPHVSGLNATHLAYVLYTSGSTGMPKGVMNEHRGVVNRLLWARDEYRVDETDRVLQKTPFGFDVSVWEFFLPLLAGAQLVMARPGGHQEPVYLAKVIRSAGITMLHFVPSMLELFLEDRDSQGFPGLRRVLCSGEALPRSLQKRFEQQLAEVELHNLYGPTEAAIDVTAWHCRPTDRGDSVPIGRPIANIQIRILDSFGEPTPKGVAGEINIGGVGVARGYLNLPELSAERFVADPFSTDPDARLYKTGDLGRWLPDGSIEYMGRNDFQVKIRGFRIELGEIEAKLANHPDVKETVVLAREDALGEKRLVAYYTTTDEALETETLRSHLQALLPEYMVPAAYVRLDALPLTSNGKLDRKALPAPDLASLVTRTYEAPVGEVEIALAQIWQDLLGLPQVGRQDQFFELGGHSLLAIQLISQVRLRLGVELGLADLFAQPELVALAQAVAEASRSTLPEIVAVSREEDLPLSFAQQRLWFLAQMEGGSAAYHMPAGLRLRGTLDTDALQRALDRIVFRHEALRTTFVQAQGEDAVQRIAPADSGFALRQYDLRGQADAEAQWQALAAEEEAELFDLEHGPLIRGRLIRLNAQDHVLLVTMHHIVSDGWSIGVLTTELAALYEAFRHGLDDPLPALAVQYADYAVWQRRWLSGEVLQTQNNYWQQTLADAPALLMLPTDRPRPVEQDYAGAALSVAFDANLTADLKNLSQRHGTTLYMTLMAGWAALLSRLSGQDEVVIGSPVANRLRAEVEGLIGFFVNTLAVRVDVSDALNVENLLARVKAQTLGAQAHQDLPFEQVVEALNPVRSLAHSPLFQAMLSWQTDNGDDLVLGELKLETLGMTNRVAKFDLSLELGEVGGQLLGTLEYATALFDERTVQRYLGYFERVLRGMVADDQAQVDQIELLDAGERQRLLVDLNATRAPYPRDKTIHQLFEAQAEAQPDAIAVVFDGEQMSYAELNRQANQMAHHLIGLGIRPDDRVAICVERGAEMLVGLLAILKSGAGYVPLDPAYPAERLAYMLSDSTPAVLLTQRALQANLPTLDVPVVLLDKAERIADGYDDNPVILSLGVRHLAYVIYTSGSTGTPKGVMIEHRGLVNYTLDAIRLFGLTSADTVLQQNTLNFDLSVEEIFPALIAGATLAPSRNIFGTSQDDIRPTFLHLTAAHWHTLAAEWHYNPKLAQEQLRDVRLINVTGDALSTQKLQMWEQIRPAHTKLVNTYGPTEATVSCTASYVTFEALNSNASIGTPMANTRIYLLDAHLKPVPFGVTGEIYIGGDGVARGYLNLDKITAERFLPDPFSNLASARLYKTGDLARYRPDGGLEYQGRNDFQVKVRGFRIELGEIEARLGECTGVKEAAVIVREDAPGDKRLVGYVVPQANTTLTAANLRAQLAPLLAEYMLPSAFVSLDALPLTPNRKLDRRALPAPDAAAFANRTHEAAKGSTEIALAQIWQSLLKVDAVGRHDHFFELGGHSLLAVSLIERLRQQDLVADVRTVFTSPTLHDMAQAIDRDTRDLFQAPANRIPADCTALTPDLLPLVELEQTHIDRIVANTPGGAANIQDIYPLVPLQQGILFHHLLGHEGDAYLVRSLIEFDDRSRLDAFVAALQQVIDRHDILRTAVQWSGLPHAVQIVQRHAALPVHTVTLNDQEDALVQLENISDPRHLRLDLTKAPLLCAHIAKDPQSPRWLLSLLDHHMVSDHVTLGILLEEVQAILNGDSASLPTPLPYRDFVAQTLASPPQVHEAYFRQRLADIDEPTAPFDLLNIQGDGSDVSMVNVRLESTLARNIRVAARKRGVTPAVLFHIAWALVLARCTGRNDVVFGTVVSGRLQGSAGAERALGVFINTLPVRVHLDAQTTPALVADTYRDLSALLAHEQASLALAQRCSGLSAGLPLFTTLLNYRHQTGDASLANDDQVLAWEGIRFLSNEERTGYPIEIAVADEGEDFSLSAQATAGIDPQRIAAYMTHAVTALVEALEHNPEQLADTLDMLPEAERLQLLGGFNDTATDFDLSQPVQALFEAQVRVRPEAIALVYEDQQLTYAQLNRRANQLARRLIALGLQPDQRVALCAERSPEMLIGLLGVLKAGGAYLPLDLALPVERTAFMLGESTPLVVLTQHSLAAQLQVGETPLLLLDERESLDAGSDPAFDLNPVITELTPAHLAYVMFTSGSTGKPKGVMVEHRNVVNLLRTMAEKVGANANDRVLALTTLGFDIAGLELFLPLICGARVVLASRDQAHDGRLLAEVIAHNEVTLAQATPASWRMLLDSGWSGDTSLTALCGGEALPADLARRLSGQVKRLFNVYGPTETTIWSSAIQVSTEDTLGNQVSIGRPIANTQFYVLDPQGNPVPVGVSGEMFIGGTGVARGYLNRPDLSAERFLTDPFSTVPNARMYRTGDLGRWLADGSLEFLGRNDFQVKIRGLRIELGEIENALMACSGVREAVVIARDDTPEVANSQRLVAYLCGNPVPAELLRAELLKSLPDYMVPSAYVHLDTLPLTPNGKLDRKALPAPGQDAVASRAYEAPQGETEIAIASIWQDLLHLEQVGRHDGFLELGGHSLLTVQLQARLHQVLGVEIALRTLFAQGSLSAMAECVSHAGLSLVQPIPLVSRKQAPPLSLAQQRLWFLDQLDHAASAAYHLPAALRLSGRLDETALRRALDRIVARHESLRTTFERHDDKVGQFFAPADVGFTLTEHDLQRLPHEAREHAVKELAQIEAHAPFDLSRGPLIRGRLLRLDDNEHVLLVTQHHIVTDGWSVALLIEEFNALYTAFSQGLDDPLPDLALQYADYAVWQREWLKGDVLHTQTRYWTRVLDGAPALLELPADRPRPQVQSYIGSSVPLRLSPALSSAVRRFSQQQGLTPFMTLLGAWSVLLARLSNQPDVVIGTPVANRPRAETEALIGFFVNTLALRVDLRDQPSVGQLLARIKSTALDAYSHQELPFEQVVEALQPERSLGHSPLFQAMLVFGNTPHNRTLELPGLQLSPVALPLSTTQTDLTLSLNDDGETIAGQFEYATDLFDASTIERWGRHFLRLLEAMLADTSQAVGALPLLDAEQYLQVLKDFNPSAEPLDEDPDRLPQKIFETQAARTPEAIALVSAGETLTYAELNARANGVAHRLIKLGVKPDDPVGLCARRSADMVIGLLGILKAGAAYVPLDPQYPAERLAHMLADSAPRVLVRQQGLELAVPVDLATIEIGSDEITRNPQIADLTVGHLAYVIYTSGSTGLPKGVMVEHRGLRNLLDWYLKDLAFTAKDAVLLASSYNFDLTQKNILAPLMVGGVLHLAEEPFDPAAIVKQIAQSGITHINMSPSAFHALVDADKIHALASLKRVVLGGEPIPLAMLEKLQAPRPTVINSYGPTECSDVVAWQTVDADLDVYREQAIPIGKPIRNMQLHVLDSLGHLVPIGVRGEIHIGGTGVARGYLNQPELSAERFISDPFAATPDARLYKTGDIGRWLADGTLEYLGRDDHQVKIRGFRVELSEIEAVLAGCEGVRDVAVIAREVSPGQTDSTRLVAYLCGEPVLAELLRSELLAHLPEYMVPSAFVYLDVLPLTPNGKLDRRALPAPGADAFASRAYEAPQGEVETVIAAIWQDLLGLEQVGRHDRFFELGGHSLMAVALIDRLREHGLGADVRMVFASPSLREMARAIGRDAREIFHAPANLILQDTTQLTPPMLPLIELDQAQIDTIVANVPGGIANIQDIYPLAPLQQGILFHHLLGHTGDAYLIRSMIEFDERSGLDRFIAALQQVIDRHDILRTSVQWNGLPEPVQIVQRNAALAVHTVTLDPKSDALAQLENISDPRQLRIDLSQAPLLRAYIGRDPHSQRWLLALLNHHMVSDHVTLEIVLEEIQTILQGQGDSLTAPMPYRDFVAQILATPIEADEEYFQRRLADIDQPTAPFGLLDVQGDGSDVEEVSMRFDDGLTRLIRAQARERGITPAVLFHVAWAQLIGRCSGRDDVVFGTVVSGRLQGSAGAERALGVFINTLPVRVNLAAHGANALVAETHRDLSELLAHEQASLALAQRCSAVPASLPLFSSLFNYRHQLEDDAAPTQWLGARILSEAERDNYPLTVSVNDYQHDLGLTVQCSPSINPQRICDMMQRTLEQLTQALANTPDVLLTQLDLLPVQERERLLGELSQTAPDAEWLAQHNLSLSEPRLYVLDAAGQLAPIGVTGEIHIGGAKNLGTERFISNPFSADPQSRLYKSGDLGRWLADGTLEVLTGDAAEIDAAEALQYEAPKGETEQKLAALWSNLLGIERIGRNDHFFELGGHSLIAVQLTLRAREHFGVEVTLKALFEHPSLRELADLITTLQLALYESEVLLDLERELASLSESDLLAIVSKDA</sequence>
<proteinExistence type="inferred from homology"/>
<reference evidence="7 8" key="1">
    <citation type="submission" date="2019-12" db="EMBL/GenBank/DDBJ databases">
        <title>Endophytic bacteria associated with Panax ginseng seedlings.</title>
        <authorList>
            <person name="Park J.M."/>
            <person name="Shin R."/>
            <person name="Jo S.H."/>
        </authorList>
    </citation>
    <scope>NUCLEOTIDE SEQUENCE [LARGE SCALE GENOMIC DNA]</scope>
    <source>
        <strain evidence="7 8">PgKB32</strain>
    </source>
</reference>
<dbReference type="PANTHER" id="PTHR45527">
    <property type="entry name" value="NONRIBOSOMAL PEPTIDE SYNTHETASE"/>
    <property type="match status" value="1"/>
</dbReference>
<dbReference type="GO" id="GO:0043041">
    <property type="term" value="P:amino acid activation for nonribosomal peptide biosynthetic process"/>
    <property type="evidence" value="ECO:0007669"/>
    <property type="project" value="TreeGrafter"/>
</dbReference>
<dbReference type="GO" id="GO:0031177">
    <property type="term" value="F:phosphopantetheine binding"/>
    <property type="evidence" value="ECO:0007669"/>
    <property type="project" value="InterPro"/>
</dbReference>
<feature type="domain" description="Carrier" evidence="6">
    <location>
        <begin position="3126"/>
        <end position="3201"/>
    </location>
</feature>
<dbReference type="FunFam" id="1.10.1200.10:FF:000005">
    <property type="entry name" value="Nonribosomal peptide synthetase 1"/>
    <property type="match status" value="5"/>
</dbReference>
<dbReference type="FunFam" id="3.30.300.30:FF:000010">
    <property type="entry name" value="Enterobactin synthetase component F"/>
    <property type="match status" value="4"/>
</dbReference>
<evidence type="ECO:0000256" key="4">
    <source>
        <dbReference type="ARBA" id="ARBA00022553"/>
    </source>
</evidence>
<evidence type="ECO:0000259" key="6">
    <source>
        <dbReference type="PROSITE" id="PS50075"/>
    </source>
</evidence>
<dbReference type="SUPFAM" id="SSF52777">
    <property type="entry name" value="CoA-dependent acyltransferases"/>
    <property type="match status" value="10"/>
</dbReference>
<dbReference type="Gene3D" id="2.30.38.10">
    <property type="entry name" value="Luciferase, Domain 3"/>
    <property type="match status" value="5"/>
</dbReference>
<organism evidence="7 8">
    <name type="scientific">Pseudomonas frederiksbergensis</name>
    <dbReference type="NCBI Taxonomy" id="104087"/>
    <lineage>
        <taxon>Bacteria</taxon>
        <taxon>Pseudomonadati</taxon>
        <taxon>Pseudomonadota</taxon>
        <taxon>Gammaproteobacteria</taxon>
        <taxon>Pseudomonadales</taxon>
        <taxon>Pseudomonadaceae</taxon>
        <taxon>Pseudomonas</taxon>
    </lineage>
</organism>
<dbReference type="Gene3D" id="3.30.559.10">
    <property type="entry name" value="Chloramphenicol acetyltransferase-like domain"/>
    <property type="match status" value="5"/>
</dbReference>
<accession>A0A6L5BTU7</accession>
<dbReference type="GO" id="GO:0044550">
    <property type="term" value="P:secondary metabolite biosynthetic process"/>
    <property type="evidence" value="ECO:0007669"/>
    <property type="project" value="UniProtKB-ARBA"/>
</dbReference>
<dbReference type="PANTHER" id="PTHR45527:SF1">
    <property type="entry name" value="FATTY ACID SYNTHASE"/>
    <property type="match status" value="1"/>
</dbReference>
<dbReference type="Pfam" id="PF00501">
    <property type="entry name" value="AMP-binding"/>
    <property type="match status" value="4"/>
</dbReference>
<dbReference type="Gene3D" id="3.30.300.30">
    <property type="match status" value="4"/>
</dbReference>
<comment type="caution">
    <text evidence="7">The sequence shown here is derived from an EMBL/GenBank/DDBJ whole genome shotgun (WGS) entry which is preliminary data.</text>
</comment>
<dbReference type="FunFam" id="3.40.50.980:FF:000001">
    <property type="entry name" value="Non-ribosomal peptide synthetase"/>
    <property type="match status" value="4"/>
</dbReference>
<dbReference type="CDD" id="cd05930">
    <property type="entry name" value="A_NRPS"/>
    <property type="match status" value="3"/>
</dbReference>
<dbReference type="PROSITE" id="PS50075">
    <property type="entry name" value="CARRIER"/>
    <property type="match status" value="5"/>
</dbReference>
<feature type="domain" description="Carrier" evidence="6">
    <location>
        <begin position="981"/>
        <end position="1056"/>
    </location>
</feature>
<feature type="domain" description="Carrier" evidence="6">
    <location>
        <begin position="4843"/>
        <end position="4918"/>
    </location>
</feature>
<comment type="similarity">
    <text evidence="2">Belongs to the ATP-dependent AMP-binding enzyme family.</text>
</comment>
<evidence type="ECO:0000313" key="7">
    <source>
        <dbReference type="EMBL" id="KAF2392039.1"/>
    </source>
</evidence>
<dbReference type="InterPro" id="IPR025110">
    <property type="entry name" value="AMP-bd_C"/>
</dbReference>
<feature type="domain" description="Carrier" evidence="6">
    <location>
        <begin position="4183"/>
        <end position="4257"/>
    </location>
</feature>
<evidence type="ECO:0000256" key="2">
    <source>
        <dbReference type="ARBA" id="ARBA00006432"/>
    </source>
</evidence>
<dbReference type="CDD" id="cd17646">
    <property type="entry name" value="A_NRPS_AB3403-like"/>
    <property type="match status" value="1"/>
</dbReference>
<protein>
    <submittedName>
        <fullName evidence="7">Tyrocidine synthase 3</fullName>
    </submittedName>
</protein>
<dbReference type="Gene3D" id="3.40.50.980">
    <property type="match status" value="8"/>
</dbReference>
<dbReference type="FunFam" id="3.40.50.12780:FF:000012">
    <property type="entry name" value="Non-ribosomal peptide synthetase"/>
    <property type="match status" value="4"/>
</dbReference>
<dbReference type="Pfam" id="PF00550">
    <property type="entry name" value="PP-binding"/>
    <property type="match status" value="5"/>
</dbReference>
<dbReference type="SUPFAM" id="SSF56801">
    <property type="entry name" value="Acetyl-CoA synthetase-like"/>
    <property type="match status" value="5"/>
</dbReference>
<comment type="cofactor">
    <cofactor evidence="1">
        <name>pantetheine 4'-phosphate</name>
        <dbReference type="ChEBI" id="CHEBI:47942"/>
    </cofactor>
</comment>
<dbReference type="InterPro" id="IPR023213">
    <property type="entry name" value="CAT-like_dom_sf"/>
</dbReference>
<evidence type="ECO:0000256" key="1">
    <source>
        <dbReference type="ARBA" id="ARBA00001957"/>
    </source>
</evidence>
<dbReference type="CDD" id="cd19544">
    <property type="entry name" value="E-C_NRPS"/>
    <property type="match status" value="2"/>
</dbReference>
<dbReference type="Pfam" id="PF13193">
    <property type="entry name" value="AMP-binding_C"/>
    <property type="match status" value="4"/>
</dbReference>
<keyword evidence="4" id="KW-0597">Phosphoprotein</keyword>
<dbReference type="PROSITE" id="PS00012">
    <property type="entry name" value="PHOSPHOPANTETHEINE"/>
    <property type="match status" value="2"/>
</dbReference>
<dbReference type="PROSITE" id="PS00455">
    <property type="entry name" value="AMP_BINDING"/>
    <property type="match status" value="4"/>
</dbReference>
<keyword evidence="3" id="KW-0596">Phosphopantetheine</keyword>
<dbReference type="Gene3D" id="3.30.559.30">
    <property type="entry name" value="Nonribosomal peptide synthetase, condensation domain"/>
    <property type="match status" value="5"/>
</dbReference>
<dbReference type="FunFam" id="2.30.38.10:FF:000001">
    <property type="entry name" value="Non-ribosomal peptide synthetase PvdI"/>
    <property type="match status" value="3"/>
</dbReference>
<dbReference type="EMBL" id="JAAAXX010000002">
    <property type="protein sequence ID" value="KAF2392039.1"/>
    <property type="molecule type" value="Genomic_DNA"/>
</dbReference>
<evidence type="ECO:0000256" key="3">
    <source>
        <dbReference type="ARBA" id="ARBA00022450"/>
    </source>
</evidence>
<dbReference type="CDD" id="cd19531">
    <property type="entry name" value="LCL_NRPS-like"/>
    <property type="match status" value="2"/>
</dbReference>
<dbReference type="NCBIfam" id="NF003417">
    <property type="entry name" value="PRK04813.1"/>
    <property type="match status" value="5"/>
</dbReference>
<dbReference type="SMART" id="SM00823">
    <property type="entry name" value="PKS_PP"/>
    <property type="match status" value="5"/>
</dbReference>
<dbReference type="InterPro" id="IPR020806">
    <property type="entry name" value="PKS_PP-bd"/>
</dbReference>
<keyword evidence="5" id="KW-0436">Ligase</keyword>
<dbReference type="FunFam" id="3.30.559.10:FF:000012">
    <property type="entry name" value="Non-ribosomal peptide synthetase"/>
    <property type="match status" value="2"/>
</dbReference>
<dbReference type="InterPro" id="IPR001242">
    <property type="entry name" value="Condensation_dom"/>
</dbReference>
<dbReference type="InterPro" id="IPR020845">
    <property type="entry name" value="AMP-binding_CS"/>
</dbReference>
<dbReference type="Gene3D" id="1.10.1200.10">
    <property type="entry name" value="ACP-like"/>
    <property type="match status" value="5"/>
</dbReference>
<dbReference type="GO" id="GO:0016874">
    <property type="term" value="F:ligase activity"/>
    <property type="evidence" value="ECO:0007669"/>
    <property type="project" value="UniProtKB-KW"/>
</dbReference>
<dbReference type="InterPro" id="IPR036736">
    <property type="entry name" value="ACP-like_sf"/>
</dbReference>
<dbReference type="NCBIfam" id="TIGR01733">
    <property type="entry name" value="AA-adenyl-dom"/>
    <property type="match status" value="4"/>
</dbReference>
<gene>
    <name evidence="7" type="ORF">FX983_06524</name>
</gene>
<dbReference type="InterPro" id="IPR010071">
    <property type="entry name" value="AA_adenyl_dom"/>
</dbReference>
<dbReference type="Pfam" id="PF00668">
    <property type="entry name" value="Condensation"/>
    <property type="match status" value="5"/>
</dbReference>
<dbReference type="InterPro" id="IPR000873">
    <property type="entry name" value="AMP-dep_synth/lig_dom"/>
</dbReference>
<dbReference type="SUPFAM" id="SSF47336">
    <property type="entry name" value="ACP-like"/>
    <property type="match status" value="5"/>
</dbReference>